<name>A0A2V1A8R5_9ASCO</name>
<dbReference type="GO" id="GO:0042026">
    <property type="term" value="P:protein refolding"/>
    <property type="evidence" value="ECO:0007669"/>
    <property type="project" value="TreeGrafter"/>
</dbReference>
<sequence length="1119" mass="123382">MDETQFTDNALQIIKKATDLATEGSHSQVVPLHFLAAMVPTDDENSTLYLKTLIQKARYEWPDFERIVNRHLVRLPSQNPPPDEVRLSYAAGQMLTNATKIKAQQKDSYVAQDHILLALLKDSSIQDIFKEAQINVDTIKTQALELRGNQRIDSRQADSSGKYEFLSKYCEDLTEKAREGKIDPVIGREEEIRRVIRVLARRTKSNSVLIGEAGVGKTSIVEGVAQRIIDGDIPSILAHSRLFALDLGALTAGAKYKGEFEERIKGVLKDIEDSKDMIILFIDEIHMLMGDGKSDAANLLKPMLARGALHCIGATTFAEYRKHISKDGAFERRFQKIDVPATTIPETVAILRGLQPRYEIHHGVRILDSAMVSAAQLASRYLTYRSLPDSAVDLIDETAATVAVQRDSKPEELDNLERELNLVDVEINALERDKDADSESADRLEQAKRRKAELEERLIPLKERFNEERKGHDELIALKRKLDELEIKAQDAERRHDNASAADLRYFAIPDVKKSIEDMEIKVAEEETSNSMLNNVVGPDSVAETAARLTGIPVTKLTQAENAKLINMEKVLSSEVVGQSEAIKAVSNAVRLTRSGLANPNQPASFLFLGLSGSGKTELAKKVAGFLFADERAMIRIDCSELGDKWSASKLLGAAPGYVGYEEGGILTEAVLRKPYSVILFDEVEKAAPEVLTVLLQILDDGRVTSSQGKVINCSNAIIIMTSNLGAEYINASKGTKIDSETKDLVMTAVKSHFRPEFLNRISSMVVFNRLSRKAIAKIVKIRLDEVQKRFAANGKSLTLDVSDEALEYLCRHGYSPDLGARPLNRLIQSEVLNRLAILLLKGQIKDKETARVVLGKKGLEVVPNHESEDVDMADAVEDWEDSEDYDDVDAPLTNSYCLVAVGGSENFYSAFEAELGDVIPIVRTTIAGTRIVGRMTAGNRRGLLVPTQTTDQELMHLRNSLPDSVKIQRVEERLSALGNVICCNDYVALVHPDIERETEELIADVLGVEVFRQTIAGNVLVGSYCSLSNQGGIVHPQTTIQDQEELSSLLQVPLVAGTVNRGSSVVGAGMVVNDWLAVAGLDTTAPELSVVESIFRLQDAQPDAIAGNLRDTLIETYT</sequence>
<evidence type="ECO:0000256" key="7">
    <source>
        <dbReference type="ARBA" id="ARBA00022917"/>
    </source>
</evidence>
<dbReference type="InterPro" id="IPR002078">
    <property type="entry name" value="Sigma_54_int"/>
</dbReference>
<evidence type="ECO:0000256" key="11">
    <source>
        <dbReference type="PROSITE-ProRule" id="PRU01251"/>
    </source>
</evidence>
<keyword evidence="10" id="KW-0690">Ribosome biogenesis</keyword>
<dbReference type="Gene3D" id="3.40.50.300">
    <property type="entry name" value="P-loop containing nucleotide triphosphate hydrolases"/>
    <property type="match status" value="3"/>
</dbReference>
<dbReference type="InterPro" id="IPR004176">
    <property type="entry name" value="Clp_R_N"/>
</dbReference>
<comment type="caution">
    <text evidence="16">The sequence shown here is derived from an EMBL/GenBank/DDBJ whole genome shotgun (WGS) entry which is preliminary data.</text>
</comment>
<dbReference type="GO" id="GO:0051082">
    <property type="term" value="F:unfolded protein binding"/>
    <property type="evidence" value="ECO:0007669"/>
    <property type="project" value="TreeGrafter"/>
</dbReference>
<dbReference type="HAMAP" id="MF_00032">
    <property type="entry name" value="eIF_6"/>
    <property type="match status" value="1"/>
</dbReference>
<dbReference type="PANTHER" id="PTHR11638">
    <property type="entry name" value="ATP-DEPENDENT CLP PROTEASE"/>
    <property type="match status" value="1"/>
</dbReference>
<dbReference type="Pfam" id="PF02861">
    <property type="entry name" value="Clp_N"/>
    <property type="match status" value="1"/>
</dbReference>
<keyword evidence="13" id="KW-0175">Coiled coil</keyword>
<evidence type="ECO:0000259" key="14">
    <source>
        <dbReference type="PROSITE" id="PS50045"/>
    </source>
</evidence>
<comment type="similarity">
    <text evidence="1 12">Belongs to the ClpA/ClpB family.</text>
</comment>
<comment type="PTM">
    <text evidence="10">Phosphorylation at Ser-1048 and Ser-1049 promotes nuclear export.</text>
</comment>
<protein>
    <recommendedName>
        <fullName evidence="10">Eukaryotic translation initiation factor 6</fullName>
        <shortName evidence="10">eIF-6</shortName>
    </recommendedName>
</protein>
<evidence type="ECO:0000256" key="4">
    <source>
        <dbReference type="ARBA" id="ARBA00022737"/>
    </source>
</evidence>
<feature type="domain" description="Sigma-54 factor interaction" evidence="14">
    <location>
        <begin position="576"/>
        <end position="819"/>
    </location>
</feature>
<dbReference type="InterPro" id="IPR003959">
    <property type="entry name" value="ATPase_AAA_core"/>
</dbReference>
<keyword evidence="4 11" id="KW-0677">Repeat</keyword>
<comment type="similarity">
    <text evidence="10">Belongs to the eIF-6 family.</text>
</comment>
<dbReference type="EMBL" id="PKFP01000001">
    <property type="protein sequence ID" value="PVH14348.1"/>
    <property type="molecule type" value="Genomic_DNA"/>
</dbReference>
<reference evidence="16 17" key="1">
    <citation type="submission" date="2017-12" db="EMBL/GenBank/DDBJ databases">
        <title>Genome Sequence of the Amphotericin B-resistant Candida duobushaemulonii strain, B09383.</title>
        <authorList>
            <person name="Chow N.A."/>
            <person name="Gade L."/>
            <person name="Batra D."/>
            <person name="Rowe L.A."/>
            <person name="Loparev V.N."/>
            <person name="Litvintseva A.P."/>
        </authorList>
    </citation>
    <scope>NUCLEOTIDE SEQUENCE [LARGE SCALE GENOMIC DNA]</scope>
    <source>
        <strain evidence="16 17">B09383</strain>
    </source>
</reference>
<dbReference type="Pfam" id="PF00004">
    <property type="entry name" value="AAA"/>
    <property type="match status" value="1"/>
</dbReference>
<dbReference type="CDD" id="cd19499">
    <property type="entry name" value="RecA-like_ClpB_Hsp104-like"/>
    <property type="match status" value="1"/>
</dbReference>
<dbReference type="SUPFAM" id="SSF81923">
    <property type="entry name" value="Double Clp-N motif"/>
    <property type="match status" value="1"/>
</dbReference>
<dbReference type="InterPro" id="IPR036628">
    <property type="entry name" value="Clp_N_dom_sf"/>
</dbReference>
<feature type="coiled-coil region" evidence="13">
    <location>
        <begin position="413"/>
        <end position="502"/>
    </location>
</feature>
<dbReference type="Gene3D" id="1.10.1780.10">
    <property type="entry name" value="Clp, N-terminal domain"/>
    <property type="match status" value="1"/>
</dbReference>
<dbReference type="InterPro" id="IPR027417">
    <property type="entry name" value="P-loop_NTPase"/>
</dbReference>
<dbReference type="InterPro" id="IPR018368">
    <property type="entry name" value="ClpA/B_CS1"/>
</dbReference>
<gene>
    <name evidence="10" type="primary">TIF6</name>
    <name evidence="16" type="ORF">CXQ87_002478</name>
</gene>
<dbReference type="InterPro" id="IPR001270">
    <property type="entry name" value="ClpA/B"/>
</dbReference>
<dbReference type="GO" id="GO:0051087">
    <property type="term" value="F:protein-folding chaperone binding"/>
    <property type="evidence" value="ECO:0007669"/>
    <property type="project" value="TreeGrafter"/>
</dbReference>
<dbReference type="FunFam" id="3.40.50.300:FF:000120">
    <property type="entry name" value="ATP-dependent chaperone ClpB"/>
    <property type="match status" value="1"/>
</dbReference>
<feature type="domain" description="Clp R" evidence="15">
    <location>
        <begin position="1"/>
        <end position="149"/>
    </location>
</feature>
<feature type="modified residue" description="Phosphoserine; by CK1" evidence="10">
    <location>
        <position position="1048"/>
    </location>
</feature>
<dbReference type="GO" id="GO:0000054">
    <property type="term" value="P:ribosomal subunit export from nucleus"/>
    <property type="evidence" value="ECO:0007669"/>
    <property type="project" value="UniProtKB-UniRule"/>
</dbReference>
<dbReference type="FunFam" id="3.75.10.10:FF:000001">
    <property type="entry name" value="Eukaryotic translation initiation factor 6"/>
    <property type="match status" value="1"/>
</dbReference>
<dbReference type="InterPro" id="IPR041546">
    <property type="entry name" value="ClpA/ClpB_AAA_lid"/>
</dbReference>
<dbReference type="VEuPathDB" id="FungiDB:CXQ87_002478"/>
<keyword evidence="9 10" id="KW-0539">Nucleus</keyword>
<keyword evidence="17" id="KW-1185">Reference proteome</keyword>
<dbReference type="Gene3D" id="3.75.10.10">
    <property type="entry name" value="L-arginine/glycine Amidinotransferase, Chain A"/>
    <property type="match status" value="1"/>
</dbReference>
<dbReference type="GO" id="GO:0005730">
    <property type="term" value="C:nucleolus"/>
    <property type="evidence" value="ECO:0007669"/>
    <property type="project" value="UniProtKB-SubCell"/>
</dbReference>
<organism evidence="16 17">
    <name type="scientific">Candidozyma duobushaemuli</name>
    <dbReference type="NCBI Taxonomy" id="1231522"/>
    <lineage>
        <taxon>Eukaryota</taxon>
        <taxon>Fungi</taxon>
        <taxon>Dikarya</taxon>
        <taxon>Ascomycota</taxon>
        <taxon>Saccharomycotina</taxon>
        <taxon>Pichiomycetes</taxon>
        <taxon>Metschnikowiaceae</taxon>
        <taxon>Candidozyma</taxon>
    </lineage>
</organism>
<dbReference type="GO" id="GO:0042256">
    <property type="term" value="P:cytosolic ribosome assembly"/>
    <property type="evidence" value="ECO:0007669"/>
    <property type="project" value="UniProtKB-UniRule"/>
</dbReference>
<evidence type="ECO:0000256" key="12">
    <source>
        <dbReference type="RuleBase" id="RU004432"/>
    </source>
</evidence>
<evidence type="ECO:0000256" key="13">
    <source>
        <dbReference type="SAM" id="Coils"/>
    </source>
</evidence>
<keyword evidence="2 10" id="KW-0963">Cytoplasm</keyword>
<keyword evidence="3 10" id="KW-0396">Initiation factor</keyword>
<proteinExistence type="inferred from homology"/>
<dbReference type="PROSITE" id="PS00870">
    <property type="entry name" value="CLPAB_1"/>
    <property type="match status" value="1"/>
</dbReference>
<dbReference type="CDD" id="cd00009">
    <property type="entry name" value="AAA"/>
    <property type="match status" value="1"/>
</dbReference>
<evidence type="ECO:0000259" key="15">
    <source>
        <dbReference type="PROSITE" id="PS51903"/>
    </source>
</evidence>
<dbReference type="Proteomes" id="UP000244406">
    <property type="component" value="Unassembled WGS sequence"/>
</dbReference>
<evidence type="ECO:0000313" key="16">
    <source>
        <dbReference type="EMBL" id="PVH14348.1"/>
    </source>
</evidence>
<dbReference type="SMART" id="SM00654">
    <property type="entry name" value="eIF6"/>
    <property type="match status" value="1"/>
</dbReference>
<dbReference type="SMART" id="SM00382">
    <property type="entry name" value="AAA"/>
    <property type="match status" value="2"/>
</dbReference>
<dbReference type="GO" id="GO:0005829">
    <property type="term" value="C:cytosol"/>
    <property type="evidence" value="ECO:0007669"/>
    <property type="project" value="TreeGrafter"/>
</dbReference>
<dbReference type="FunFam" id="3.40.50.300:FF:000025">
    <property type="entry name" value="ATP-dependent Clp protease subunit"/>
    <property type="match status" value="1"/>
</dbReference>
<dbReference type="InterPro" id="IPR028299">
    <property type="entry name" value="ClpA/B_CS2"/>
</dbReference>
<evidence type="ECO:0000256" key="5">
    <source>
        <dbReference type="ARBA" id="ARBA00022741"/>
    </source>
</evidence>
<dbReference type="PROSITE" id="PS00871">
    <property type="entry name" value="CLPAB_2"/>
    <property type="match status" value="1"/>
</dbReference>
<dbReference type="GO" id="GO:0070370">
    <property type="term" value="P:cellular heat acclimation"/>
    <property type="evidence" value="ECO:0007669"/>
    <property type="project" value="TreeGrafter"/>
</dbReference>
<dbReference type="InterPro" id="IPR050130">
    <property type="entry name" value="ClpA_ClpB"/>
</dbReference>
<keyword evidence="8 12" id="KW-0143">Chaperone</keyword>
<dbReference type="GO" id="GO:0043335">
    <property type="term" value="P:protein unfolding"/>
    <property type="evidence" value="ECO:0007669"/>
    <property type="project" value="TreeGrafter"/>
</dbReference>
<comment type="subcellular location">
    <subcellularLocation>
        <location evidence="10">Cytoplasm</location>
    </subcellularLocation>
    <subcellularLocation>
        <location evidence="10">Nucleus</location>
        <location evidence="10">Nucleolus</location>
    </subcellularLocation>
    <text evidence="10">Shuttles between cytoplasm and nucleus/nucleolus.</text>
</comment>
<dbReference type="InterPro" id="IPR019489">
    <property type="entry name" value="Clp_ATPase_C"/>
</dbReference>
<comment type="function">
    <text evidence="10">Binds to the 60S ribosomal subunit and prevents its association with the 40S ribosomal subunit to form the 80S initiation complex in the cytoplasm. Is also involved in ribosome biogenesis. Associates with pre-60S subunits in the nucleus and is involved in its nuclear export.</text>
</comment>
<dbReference type="SMART" id="SM01086">
    <property type="entry name" value="ClpB_D2-small"/>
    <property type="match status" value="1"/>
</dbReference>
<dbReference type="GO" id="GO:0005524">
    <property type="term" value="F:ATP binding"/>
    <property type="evidence" value="ECO:0007669"/>
    <property type="project" value="UniProtKB-KW"/>
</dbReference>
<dbReference type="FunFam" id="3.40.50.300:FF:000010">
    <property type="entry name" value="Chaperone clpB 1, putative"/>
    <property type="match status" value="1"/>
</dbReference>
<accession>A0A2V1A8R5</accession>
<evidence type="ECO:0000256" key="2">
    <source>
        <dbReference type="ARBA" id="ARBA00022490"/>
    </source>
</evidence>
<dbReference type="InterPro" id="IPR002769">
    <property type="entry name" value="eIF6"/>
</dbReference>
<dbReference type="SUPFAM" id="SSF52540">
    <property type="entry name" value="P-loop containing nucleoside triphosphate hydrolases"/>
    <property type="match status" value="2"/>
</dbReference>
<dbReference type="CDD" id="cd00527">
    <property type="entry name" value="IF6"/>
    <property type="match status" value="1"/>
</dbReference>
<dbReference type="GO" id="GO:0003743">
    <property type="term" value="F:translation initiation factor activity"/>
    <property type="evidence" value="ECO:0007669"/>
    <property type="project" value="UniProtKB-UniRule"/>
</dbReference>
<keyword evidence="6 12" id="KW-0067">ATP-binding</keyword>
<keyword evidence="10" id="KW-0597">Phosphoprotein</keyword>
<keyword evidence="5 12" id="KW-0547">Nucleotide-binding</keyword>
<evidence type="ECO:0000256" key="9">
    <source>
        <dbReference type="ARBA" id="ARBA00023242"/>
    </source>
</evidence>
<evidence type="ECO:0000256" key="3">
    <source>
        <dbReference type="ARBA" id="ARBA00022540"/>
    </source>
</evidence>
<evidence type="ECO:0000256" key="1">
    <source>
        <dbReference type="ARBA" id="ARBA00008675"/>
    </source>
</evidence>
<evidence type="ECO:0000256" key="10">
    <source>
        <dbReference type="HAMAP-Rule" id="MF_03132"/>
    </source>
</evidence>
<keyword evidence="7 10" id="KW-0648">Protein biosynthesis</keyword>
<dbReference type="SUPFAM" id="SSF55909">
    <property type="entry name" value="Pentein"/>
    <property type="match status" value="1"/>
</dbReference>
<dbReference type="Pfam" id="PF17871">
    <property type="entry name" value="AAA_lid_9"/>
    <property type="match status" value="1"/>
</dbReference>
<evidence type="ECO:0000313" key="17">
    <source>
        <dbReference type="Proteomes" id="UP000244406"/>
    </source>
</evidence>
<dbReference type="InterPro" id="IPR003593">
    <property type="entry name" value="AAA+_ATPase"/>
</dbReference>
<dbReference type="NCBIfam" id="TIGR00323">
    <property type="entry name" value="eIF-6"/>
    <property type="match status" value="1"/>
</dbReference>
<dbReference type="GO" id="GO:0016887">
    <property type="term" value="F:ATP hydrolysis activity"/>
    <property type="evidence" value="ECO:0007669"/>
    <property type="project" value="InterPro"/>
</dbReference>
<comment type="subunit">
    <text evidence="10">Monomer. Associates with the 60S ribosomal subunit.</text>
</comment>
<dbReference type="PRINTS" id="PR00300">
    <property type="entry name" value="CLPPROTEASEA"/>
</dbReference>
<dbReference type="PROSITE" id="PS50045">
    <property type="entry name" value="SIGMA54_INTERACT_4"/>
    <property type="match status" value="1"/>
</dbReference>
<dbReference type="PROSITE" id="PS51903">
    <property type="entry name" value="CLP_R"/>
    <property type="match status" value="1"/>
</dbReference>
<dbReference type="AlphaFoldDB" id="A0A2V1A8R5"/>
<dbReference type="Pfam" id="PF07724">
    <property type="entry name" value="AAA_2"/>
    <property type="match status" value="1"/>
</dbReference>
<dbReference type="Pfam" id="PF01912">
    <property type="entry name" value="eIF-6"/>
    <property type="match status" value="1"/>
</dbReference>
<dbReference type="GO" id="GO:0042273">
    <property type="term" value="P:ribosomal large subunit biogenesis"/>
    <property type="evidence" value="ECO:0007669"/>
    <property type="project" value="UniProtKB-UniRule"/>
</dbReference>
<dbReference type="PANTHER" id="PTHR11638:SF18">
    <property type="entry name" value="HEAT SHOCK PROTEIN 104"/>
    <property type="match status" value="1"/>
</dbReference>
<dbReference type="GO" id="GO:0043023">
    <property type="term" value="F:ribosomal large subunit binding"/>
    <property type="evidence" value="ECO:0007669"/>
    <property type="project" value="UniProtKB-UniRule"/>
</dbReference>
<dbReference type="Pfam" id="PF10431">
    <property type="entry name" value="ClpB_D2-small"/>
    <property type="match status" value="1"/>
</dbReference>
<evidence type="ECO:0000256" key="6">
    <source>
        <dbReference type="ARBA" id="ARBA00022840"/>
    </source>
</evidence>
<dbReference type="GO" id="GO:0006355">
    <property type="term" value="P:regulation of DNA-templated transcription"/>
    <property type="evidence" value="ECO:0007669"/>
    <property type="project" value="InterPro"/>
</dbReference>
<evidence type="ECO:0000256" key="8">
    <source>
        <dbReference type="ARBA" id="ARBA00023186"/>
    </source>
</evidence>
<feature type="modified residue" description="Phosphoserine; by CK1" evidence="10">
    <location>
        <position position="1049"/>
    </location>
</feature>
<dbReference type="Gene3D" id="1.10.8.60">
    <property type="match status" value="1"/>
</dbReference>